<protein>
    <submittedName>
        <fullName evidence="5">CRISPR-associated endoribonuclease Cas6</fullName>
    </submittedName>
</protein>
<evidence type="ECO:0000313" key="5">
    <source>
        <dbReference type="EMBL" id="QEZ70643.1"/>
    </source>
</evidence>
<reference evidence="5 6" key="1">
    <citation type="submission" date="2018-09" db="EMBL/GenBank/DDBJ databases">
        <title>A clostridial neurotoxin that targets Anopheles mosquitoes.</title>
        <authorList>
            <person name="Contreras E."/>
            <person name="Masuyer G."/>
            <person name="Qureshi N."/>
            <person name="Chawla S."/>
            <person name="Lim H.L."/>
            <person name="Chen J."/>
            <person name="Stenmark P."/>
            <person name="Gill S."/>
        </authorList>
    </citation>
    <scope>NUCLEOTIDE SEQUENCE [LARGE SCALE GENOMIC DNA]</scope>
    <source>
        <strain evidence="5 6">Cbm</strain>
    </source>
</reference>
<dbReference type="AlphaFoldDB" id="A0A5P3XK14"/>
<evidence type="ECO:0000256" key="2">
    <source>
        <dbReference type="ARBA" id="ARBA00022884"/>
    </source>
</evidence>
<comment type="similarity">
    <text evidence="1">Belongs to the CRISPR-associated protein Cas6/Cse3/CasE family.</text>
</comment>
<dbReference type="Gene3D" id="3.30.70.1900">
    <property type="match status" value="1"/>
</dbReference>
<evidence type="ECO:0000256" key="3">
    <source>
        <dbReference type="ARBA" id="ARBA00023118"/>
    </source>
</evidence>
<dbReference type="Pfam" id="PF01881">
    <property type="entry name" value="Cas_Cas6_C"/>
    <property type="match status" value="1"/>
</dbReference>
<sequence length="230" mass="27132">MQVYQISCKVFILKDISTQDAQGEICKIIDSSLAKNKEWLEFHKTNEYKNYCFDSLYPISKDKIYKSNQIYTFTIRTINEELAKYLQKILANEFNDTIKCLTTEMKIIPKKFIEKIYSISPMIMKSDNGYWKGNLSLRDFEKRLIENLIKKYNRINNTKIDEDFEFYTTLEFKNRKPCTMNIKNIKLLGDKISLNISDNEIAQELAYMSLGVGLLECNSRGAGFMNYRWL</sequence>
<dbReference type="InterPro" id="IPR049435">
    <property type="entry name" value="Cas_Cas6_C"/>
</dbReference>
<name>A0A5P3XK14_PARBF</name>
<dbReference type="GO" id="GO:0051607">
    <property type="term" value="P:defense response to virus"/>
    <property type="evidence" value="ECO:0007669"/>
    <property type="project" value="UniProtKB-KW"/>
</dbReference>
<feature type="domain" description="CRISPR associated protein Cas6 C-terminal" evidence="4">
    <location>
        <begin position="116"/>
        <end position="226"/>
    </location>
</feature>
<dbReference type="GO" id="GO:0003723">
    <property type="term" value="F:RNA binding"/>
    <property type="evidence" value="ECO:0007669"/>
    <property type="project" value="UniProtKB-KW"/>
</dbReference>
<dbReference type="GO" id="GO:0016788">
    <property type="term" value="F:hydrolase activity, acting on ester bonds"/>
    <property type="evidence" value="ECO:0007669"/>
    <property type="project" value="InterPro"/>
</dbReference>
<evidence type="ECO:0000256" key="1">
    <source>
        <dbReference type="ARBA" id="ARBA00005937"/>
    </source>
</evidence>
<dbReference type="InterPro" id="IPR010156">
    <property type="entry name" value="CRISPR-assoc_prot_Cas6"/>
</dbReference>
<dbReference type="NCBIfam" id="TIGR01877">
    <property type="entry name" value="cas_cas6"/>
    <property type="match status" value="1"/>
</dbReference>
<evidence type="ECO:0000313" key="6">
    <source>
        <dbReference type="Proteomes" id="UP000326961"/>
    </source>
</evidence>
<dbReference type="PANTHER" id="PTHR36984:SF1">
    <property type="entry name" value="CRISPR-ASSOCIATED ENDORIBONUCLEASE CAS6 1"/>
    <property type="match status" value="1"/>
</dbReference>
<proteinExistence type="inferred from homology"/>
<dbReference type="Proteomes" id="UP000326961">
    <property type="component" value="Chromosome"/>
</dbReference>
<evidence type="ECO:0000259" key="4">
    <source>
        <dbReference type="Pfam" id="PF01881"/>
    </source>
</evidence>
<gene>
    <name evidence="5" type="primary">cas6</name>
    <name evidence="5" type="ORF">D4A35_00545</name>
</gene>
<organism evidence="5 6">
    <name type="scientific">Paraclostridium bifermentans</name>
    <name type="common">Clostridium bifermentans</name>
    <dbReference type="NCBI Taxonomy" id="1490"/>
    <lineage>
        <taxon>Bacteria</taxon>
        <taxon>Bacillati</taxon>
        <taxon>Bacillota</taxon>
        <taxon>Clostridia</taxon>
        <taxon>Peptostreptococcales</taxon>
        <taxon>Peptostreptococcaceae</taxon>
        <taxon>Paraclostridium</taxon>
    </lineage>
</organism>
<accession>A0A5P3XK14</accession>
<dbReference type="EMBL" id="CP032452">
    <property type="protein sequence ID" value="QEZ70643.1"/>
    <property type="molecule type" value="Genomic_DNA"/>
</dbReference>
<keyword evidence="2" id="KW-0694">RNA-binding</keyword>
<keyword evidence="3" id="KW-0051">Antiviral defense</keyword>
<dbReference type="PANTHER" id="PTHR36984">
    <property type="entry name" value="CRISPR-ASSOCIATED ENDORIBONUCLEASE CAS6 1"/>
    <property type="match status" value="1"/>
</dbReference>